<keyword evidence="3" id="KW-1003">Cell membrane</keyword>
<evidence type="ECO:0000256" key="4">
    <source>
        <dbReference type="ARBA" id="ARBA00022519"/>
    </source>
</evidence>
<comment type="similarity">
    <text evidence="8 9">Belongs to the TRAP transporter small permease family.</text>
</comment>
<dbReference type="Pfam" id="PF04290">
    <property type="entry name" value="DctQ"/>
    <property type="match status" value="1"/>
</dbReference>
<comment type="function">
    <text evidence="9">Part of the tripartite ATP-independent periplasmic (TRAP) transport system.</text>
</comment>
<evidence type="ECO:0000256" key="3">
    <source>
        <dbReference type="ARBA" id="ARBA00022475"/>
    </source>
</evidence>
<dbReference type="InterPro" id="IPR007387">
    <property type="entry name" value="TRAP_DctQ"/>
</dbReference>
<dbReference type="GO" id="GO:0015740">
    <property type="term" value="P:C4-dicarboxylate transport"/>
    <property type="evidence" value="ECO:0007669"/>
    <property type="project" value="TreeGrafter"/>
</dbReference>
<keyword evidence="6 9" id="KW-1133">Transmembrane helix</keyword>
<protein>
    <recommendedName>
        <fullName evidence="9">TRAP transporter small permease protein</fullName>
    </recommendedName>
</protein>
<dbReference type="STRING" id="34002.SAMN04489859_101745"/>
<evidence type="ECO:0000313" key="12">
    <source>
        <dbReference type="Proteomes" id="UP000199054"/>
    </source>
</evidence>
<comment type="subunit">
    <text evidence="9">The complex comprises the extracytoplasmic solute receptor protein and the two transmembrane proteins.</text>
</comment>
<dbReference type="OrthoDB" id="7843639at2"/>
<comment type="subcellular location">
    <subcellularLocation>
        <location evidence="1 9">Cell inner membrane</location>
        <topology evidence="1 9">Multi-pass membrane protein</topology>
    </subcellularLocation>
</comment>
<dbReference type="Proteomes" id="UP000199054">
    <property type="component" value="Unassembled WGS sequence"/>
</dbReference>
<feature type="transmembrane region" description="Helical" evidence="9">
    <location>
        <begin position="12"/>
        <end position="33"/>
    </location>
</feature>
<dbReference type="InterPro" id="IPR055348">
    <property type="entry name" value="DctQ"/>
</dbReference>
<evidence type="ECO:0000256" key="2">
    <source>
        <dbReference type="ARBA" id="ARBA00022448"/>
    </source>
</evidence>
<dbReference type="GO" id="GO:0022857">
    <property type="term" value="F:transmembrane transporter activity"/>
    <property type="evidence" value="ECO:0007669"/>
    <property type="project" value="UniProtKB-UniRule"/>
</dbReference>
<feature type="transmembrane region" description="Helical" evidence="9">
    <location>
        <begin position="120"/>
        <end position="140"/>
    </location>
</feature>
<evidence type="ECO:0000256" key="7">
    <source>
        <dbReference type="ARBA" id="ARBA00023136"/>
    </source>
</evidence>
<evidence type="ECO:0000256" key="1">
    <source>
        <dbReference type="ARBA" id="ARBA00004429"/>
    </source>
</evidence>
<dbReference type="RefSeq" id="WP_090612949.1">
    <property type="nucleotide sequence ID" value="NZ_CP067124.1"/>
</dbReference>
<feature type="transmembrane region" description="Helical" evidence="9">
    <location>
        <begin position="39"/>
        <end position="60"/>
    </location>
</feature>
<evidence type="ECO:0000256" key="5">
    <source>
        <dbReference type="ARBA" id="ARBA00022692"/>
    </source>
</evidence>
<organism evidence="11 12">
    <name type="scientific">Paracoccus alcaliphilus</name>
    <dbReference type="NCBI Taxonomy" id="34002"/>
    <lineage>
        <taxon>Bacteria</taxon>
        <taxon>Pseudomonadati</taxon>
        <taxon>Pseudomonadota</taxon>
        <taxon>Alphaproteobacteria</taxon>
        <taxon>Rhodobacterales</taxon>
        <taxon>Paracoccaceae</taxon>
        <taxon>Paracoccus</taxon>
    </lineage>
</organism>
<evidence type="ECO:0000256" key="6">
    <source>
        <dbReference type="ARBA" id="ARBA00022989"/>
    </source>
</evidence>
<keyword evidence="4 9" id="KW-0997">Cell inner membrane</keyword>
<keyword evidence="12" id="KW-1185">Reference proteome</keyword>
<evidence type="ECO:0000256" key="8">
    <source>
        <dbReference type="ARBA" id="ARBA00038436"/>
    </source>
</evidence>
<evidence type="ECO:0000313" key="11">
    <source>
        <dbReference type="EMBL" id="SEN80143.1"/>
    </source>
</evidence>
<accession>A0A1H8JH23</accession>
<dbReference type="EMBL" id="FODE01000017">
    <property type="protein sequence ID" value="SEN80143.1"/>
    <property type="molecule type" value="Genomic_DNA"/>
</dbReference>
<gene>
    <name evidence="11" type="ORF">SAMN04489859_101745</name>
</gene>
<keyword evidence="2 9" id="KW-0813">Transport</keyword>
<feature type="transmembrane region" description="Helical" evidence="9">
    <location>
        <begin position="81"/>
        <end position="100"/>
    </location>
</feature>
<keyword evidence="5 9" id="KW-0812">Transmembrane</keyword>
<evidence type="ECO:0000256" key="9">
    <source>
        <dbReference type="RuleBase" id="RU369079"/>
    </source>
</evidence>
<proteinExistence type="inferred from homology"/>
<name>A0A1H8JH23_9RHOB</name>
<dbReference type="PANTHER" id="PTHR35011">
    <property type="entry name" value="2,3-DIKETO-L-GULONATE TRAP TRANSPORTER SMALL PERMEASE PROTEIN YIAM"/>
    <property type="match status" value="1"/>
</dbReference>
<evidence type="ECO:0000259" key="10">
    <source>
        <dbReference type="Pfam" id="PF04290"/>
    </source>
</evidence>
<feature type="domain" description="Tripartite ATP-independent periplasmic transporters DctQ component" evidence="10">
    <location>
        <begin position="22"/>
        <end position="145"/>
    </location>
</feature>
<dbReference type="GO" id="GO:0005886">
    <property type="term" value="C:plasma membrane"/>
    <property type="evidence" value="ECO:0007669"/>
    <property type="project" value="UniProtKB-SubCell"/>
</dbReference>
<reference evidence="11 12" key="1">
    <citation type="submission" date="2016-10" db="EMBL/GenBank/DDBJ databases">
        <authorList>
            <person name="de Groot N.N."/>
        </authorList>
    </citation>
    <scope>NUCLEOTIDE SEQUENCE [LARGE SCALE GENOMIC DNA]</scope>
    <source>
        <strain evidence="11 12">DSM 8512</strain>
    </source>
</reference>
<keyword evidence="7 9" id="KW-0472">Membrane</keyword>
<sequence>MWKVLDRTEEVLAVILLGGTVTAVFVGATARAIGRPFPAAPEIAQLLLIWTCMIGADLVMKRGDHIRIGAIPDMVPPRLRAAMHLVCVVSMTLFLAYVGWLGWKLAMSNWAREMGASGLSYGWVTLALPVGCALMVVSLIRRLATRGLLYSIEPKAHEQEYPL</sequence>
<dbReference type="AlphaFoldDB" id="A0A1H8JH23"/>
<dbReference type="PANTHER" id="PTHR35011:SF2">
    <property type="entry name" value="2,3-DIKETO-L-GULONATE TRAP TRANSPORTER SMALL PERMEASE PROTEIN YIAM"/>
    <property type="match status" value="1"/>
</dbReference>